<reference evidence="3 4" key="1">
    <citation type="submission" date="2024-02" db="EMBL/GenBank/DDBJ databases">
        <authorList>
            <person name="Daric V."/>
            <person name="Darras S."/>
        </authorList>
    </citation>
    <scope>NUCLEOTIDE SEQUENCE [LARGE SCALE GENOMIC DNA]</scope>
</reference>
<comment type="caution">
    <text evidence="3">The sequence shown here is derived from an EMBL/GenBank/DDBJ whole genome shotgun (WGS) entry which is preliminary data.</text>
</comment>
<organism evidence="3 4">
    <name type="scientific">Clavelina lepadiformis</name>
    <name type="common">Light-bulb sea squirt</name>
    <name type="synonym">Ascidia lepadiformis</name>
    <dbReference type="NCBI Taxonomy" id="159417"/>
    <lineage>
        <taxon>Eukaryota</taxon>
        <taxon>Metazoa</taxon>
        <taxon>Chordata</taxon>
        <taxon>Tunicata</taxon>
        <taxon>Ascidiacea</taxon>
        <taxon>Aplousobranchia</taxon>
        <taxon>Clavelinidae</taxon>
        <taxon>Clavelina</taxon>
    </lineage>
</organism>
<dbReference type="Proteomes" id="UP001642483">
    <property type="component" value="Unassembled WGS sequence"/>
</dbReference>
<dbReference type="InterPro" id="IPR006600">
    <property type="entry name" value="HTH_CenpB_DNA-bd_dom"/>
</dbReference>
<accession>A0ABP0FIR8</accession>
<dbReference type="PANTHER" id="PTHR19303:SF57">
    <property type="entry name" value="HTH CENPB-TYPE DOMAIN-CONTAINING PROTEIN"/>
    <property type="match status" value="1"/>
</dbReference>
<protein>
    <recommendedName>
        <fullName evidence="2">HTH CENPB-type domain-containing protein</fullName>
    </recommendedName>
</protein>
<evidence type="ECO:0000313" key="3">
    <source>
        <dbReference type="EMBL" id="CAK8678277.1"/>
    </source>
</evidence>
<dbReference type="SMART" id="SM00674">
    <property type="entry name" value="CENPB"/>
    <property type="match status" value="1"/>
</dbReference>
<evidence type="ECO:0000313" key="4">
    <source>
        <dbReference type="Proteomes" id="UP001642483"/>
    </source>
</evidence>
<keyword evidence="4" id="KW-1185">Reference proteome</keyword>
<dbReference type="EMBL" id="CAWYQH010000046">
    <property type="protein sequence ID" value="CAK8678277.1"/>
    <property type="molecule type" value="Genomic_DNA"/>
</dbReference>
<keyword evidence="1" id="KW-0238">DNA-binding</keyword>
<evidence type="ECO:0000256" key="1">
    <source>
        <dbReference type="ARBA" id="ARBA00023125"/>
    </source>
</evidence>
<dbReference type="Pfam" id="PF03221">
    <property type="entry name" value="HTH_Tnp_Tc5"/>
    <property type="match status" value="1"/>
</dbReference>
<dbReference type="PANTHER" id="PTHR19303">
    <property type="entry name" value="TRANSPOSON"/>
    <property type="match status" value="1"/>
</dbReference>
<dbReference type="InterPro" id="IPR050863">
    <property type="entry name" value="CenT-Element_Derived"/>
</dbReference>
<evidence type="ECO:0000259" key="2">
    <source>
        <dbReference type="PROSITE" id="PS51253"/>
    </source>
</evidence>
<gene>
    <name evidence="3" type="ORF">CVLEPA_LOCUS8209</name>
</gene>
<proteinExistence type="predicted"/>
<dbReference type="Gene3D" id="1.10.10.60">
    <property type="entry name" value="Homeodomain-like"/>
    <property type="match status" value="1"/>
</dbReference>
<sequence>MCKLSITAFILHRNDFGIVFCYFYARAASIRGRLLFEGGFYYLFLIKSCGFYSRAASIQGRFLFKKRRYMFAEKHSNRETGRNFKIDESMVRRWLQKKEEINEAYEKPGPSKKRFRLEGAGRKPCLSTVEDELMEKIAKERAEHRHVSTKLIMVWATKMAEEIGLTEFMASRGWLFNFMNRFNLSIRRRTTTGQSLPRDLEDKVHNFVTFNKKQINLNSLQQAMIANMDETPILADMPSATTVDSTDSLICCKLNGLLRHGKKFQMRL</sequence>
<name>A0ABP0FIR8_CLALP</name>
<dbReference type="PROSITE" id="PS51253">
    <property type="entry name" value="HTH_CENPB"/>
    <property type="match status" value="1"/>
</dbReference>
<dbReference type="InterPro" id="IPR009057">
    <property type="entry name" value="Homeodomain-like_sf"/>
</dbReference>
<dbReference type="SUPFAM" id="SSF46689">
    <property type="entry name" value="Homeodomain-like"/>
    <property type="match status" value="1"/>
</dbReference>
<feature type="domain" description="HTH CENPB-type" evidence="2">
    <location>
        <begin position="117"/>
        <end position="188"/>
    </location>
</feature>